<organism evidence="8 9">
    <name type="scientific">Clupea harengus</name>
    <name type="common">Atlantic herring</name>
    <dbReference type="NCBI Taxonomy" id="7950"/>
    <lineage>
        <taxon>Eukaryota</taxon>
        <taxon>Metazoa</taxon>
        <taxon>Chordata</taxon>
        <taxon>Craniata</taxon>
        <taxon>Vertebrata</taxon>
        <taxon>Euteleostomi</taxon>
        <taxon>Actinopterygii</taxon>
        <taxon>Neopterygii</taxon>
        <taxon>Teleostei</taxon>
        <taxon>Clupei</taxon>
        <taxon>Clupeiformes</taxon>
        <taxon>Clupeoidei</taxon>
        <taxon>Clupeidae</taxon>
        <taxon>Clupea</taxon>
    </lineage>
</organism>
<dbReference type="PANTHER" id="PTHR43066">
    <property type="entry name" value="RHOMBOID-RELATED PROTEIN"/>
    <property type="match status" value="1"/>
</dbReference>
<dbReference type="FunFam" id="1.20.1540.10:FF:000008">
    <property type="entry name" value="RHOMBOID-like protein 13"/>
    <property type="match status" value="1"/>
</dbReference>
<accession>A0A6P3W9Z0</accession>
<evidence type="ECO:0000256" key="1">
    <source>
        <dbReference type="ARBA" id="ARBA00004141"/>
    </source>
</evidence>
<dbReference type="PANTHER" id="PTHR43066:SF14">
    <property type="entry name" value="RHOMBOID-RELATED PROTEIN 4"/>
    <property type="match status" value="1"/>
</dbReference>
<dbReference type="CTD" id="84236"/>
<evidence type="ECO:0000259" key="7">
    <source>
        <dbReference type="Pfam" id="PF01694"/>
    </source>
</evidence>
<dbReference type="AlphaFoldDB" id="A0A6P3W9Z0"/>
<evidence type="ECO:0000256" key="4">
    <source>
        <dbReference type="ARBA" id="ARBA00023136"/>
    </source>
</evidence>
<evidence type="ECO:0000256" key="6">
    <source>
        <dbReference type="SAM" id="Phobius"/>
    </source>
</evidence>
<dbReference type="RefSeq" id="XP_012693384.2">
    <property type="nucleotide sequence ID" value="XM_012837930.3"/>
</dbReference>
<feature type="compositionally biased region" description="Polar residues" evidence="5">
    <location>
        <begin position="268"/>
        <end position="281"/>
    </location>
</feature>
<keyword evidence="3 6" id="KW-1133">Transmembrane helix</keyword>
<dbReference type="GO" id="GO:0016020">
    <property type="term" value="C:membrane"/>
    <property type="evidence" value="ECO:0007669"/>
    <property type="project" value="UniProtKB-SubCell"/>
</dbReference>
<keyword evidence="4 6" id="KW-0472">Membrane</keyword>
<evidence type="ECO:0000256" key="3">
    <source>
        <dbReference type="ARBA" id="ARBA00022989"/>
    </source>
</evidence>
<name>A0A6P3W9Z0_CLUHA</name>
<comment type="subcellular location">
    <subcellularLocation>
        <location evidence="1">Membrane</location>
        <topology evidence="1">Multi-pass membrane protein</topology>
    </subcellularLocation>
</comment>
<dbReference type="GeneID" id="105909310"/>
<feature type="region of interest" description="Disordered" evidence="5">
    <location>
        <begin position="233"/>
        <end position="351"/>
    </location>
</feature>
<dbReference type="KEGG" id="char:105909310"/>
<reference evidence="9" key="1">
    <citation type="submission" date="2025-08" db="UniProtKB">
        <authorList>
            <consortium name="RefSeq"/>
        </authorList>
    </citation>
    <scope>IDENTIFICATION</scope>
</reference>
<dbReference type="Gene3D" id="1.20.1540.10">
    <property type="entry name" value="Rhomboid-like"/>
    <property type="match status" value="1"/>
</dbReference>
<evidence type="ECO:0000256" key="2">
    <source>
        <dbReference type="ARBA" id="ARBA00022692"/>
    </source>
</evidence>
<dbReference type="Pfam" id="PF01694">
    <property type="entry name" value="Rhomboid"/>
    <property type="match status" value="1"/>
</dbReference>
<feature type="domain" description="Peptidase S54 rhomboid" evidence="7">
    <location>
        <begin position="64"/>
        <end position="208"/>
    </location>
</feature>
<evidence type="ECO:0000313" key="9">
    <source>
        <dbReference type="RefSeq" id="XP_012693384.2"/>
    </source>
</evidence>
<evidence type="ECO:0000313" key="8">
    <source>
        <dbReference type="Proteomes" id="UP000515152"/>
    </source>
</evidence>
<dbReference type="InterPro" id="IPR022764">
    <property type="entry name" value="Peptidase_S54_rhomboid_dom"/>
</dbReference>
<feature type="compositionally biased region" description="Polar residues" evidence="5">
    <location>
        <begin position="233"/>
        <end position="246"/>
    </location>
</feature>
<sequence>MMRGRQRGSNLGLVLLASQIFQVGVDNIPPVTLAALGLNVYLFFSPAAPLMSACVSVQEAYWHGDWRRLLLSPFHHLDDWHLYFNMSSLIWKGMQLERRLGGPWFAYLLSVFSLLTGLVYLLLEAGLAELTDDWSYGRQCAVGFSGVLFGLKVVNNHYNPGGITQVMGVPVANRYSCWVELVLIHIMSPGTSFVGHLAGILVGLLYTMGPLKKAMKTCAALVPAGGVPHQAHYNSSGASGRRNPNTYPAYDTTYPPRASSYRDPYPPQTHSYPNTHTPNTHRYTDAQAPSAPPHEHHPYSAGLSEEEQYQAAIRASLNERGGPPQSRPHYGIPPDPTSEEVRRRRLQRFAN</sequence>
<dbReference type="InterPro" id="IPR035952">
    <property type="entry name" value="Rhomboid-like_sf"/>
</dbReference>
<feature type="transmembrane region" description="Helical" evidence="6">
    <location>
        <begin position="104"/>
        <end position="123"/>
    </location>
</feature>
<evidence type="ECO:0000256" key="5">
    <source>
        <dbReference type="SAM" id="MobiDB-lite"/>
    </source>
</evidence>
<protein>
    <submittedName>
        <fullName evidence="9">Rhomboid-related protein 4</fullName>
    </submittedName>
</protein>
<keyword evidence="2 6" id="KW-0812">Transmembrane</keyword>
<keyword evidence="8" id="KW-1185">Reference proteome</keyword>
<gene>
    <name evidence="9" type="primary">rhbdd1</name>
</gene>
<proteinExistence type="predicted"/>
<feature type="transmembrane region" description="Helical" evidence="6">
    <location>
        <begin position="182"/>
        <end position="206"/>
    </location>
</feature>
<dbReference type="GO" id="GO:0004252">
    <property type="term" value="F:serine-type endopeptidase activity"/>
    <property type="evidence" value="ECO:0007669"/>
    <property type="project" value="InterPro"/>
</dbReference>
<dbReference type="OrthoDB" id="10257275at2759"/>
<dbReference type="SUPFAM" id="SSF144091">
    <property type="entry name" value="Rhomboid-like"/>
    <property type="match status" value="1"/>
</dbReference>
<dbReference type="Proteomes" id="UP000515152">
    <property type="component" value="Chromosome 9"/>
</dbReference>